<name>A0A0M8MFX2_9FLAO</name>
<dbReference type="PROSITE" id="PS00063">
    <property type="entry name" value="ALDOKETO_REDUCTASE_3"/>
    <property type="match status" value="1"/>
</dbReference>
<dbReference type="InterPro" id="IPR018170">
    <property type="entry name" value="Aldo/ket_reductase_CS"/>
</dbReference>
<dbReference type="Proteomes" id="UP000037755">
    <property type="component" value="Unassembled WGS sequence"/>
</dbReference>
<sequence>MEKFTLHNGITIPALGYGTFKTEENVTAKVVKESIETGYRHIDAAAIYGNEKAVGQGIKNSGINREELFVTGKLWNEHRGYENTLKAFQQTLNDLQLEYLDLYLIHWPANEKQFANWKELNNETWRALEKLYADGKVKSIGVSNFLPHHLDSLFEFATVKPMVNQIEIHPGYQQQDLVKYSQSLGMVVEAWGSLGQSRLLDNPTLKTIGEKHGKSAAQVSLRWLLQRKILPLAKSITQSRIQENFEVSDFILSEEDMVAIKAIPQQGFSGLNPDEVDF</sequence>
<proteinExistence type="inferred from homology"/>
<comment type="similarity">
    <text evidence="1">Belongs to the aldo/keto reductase family.</text>
</comment>
<evidence type="ECO:0000313" key="8">
    <source>
        <dbReference type="EMBL" id="KOS04768.1"/>
    </source>
</evidence>
<organism evidence="8 9">
    <name type="scientific">Flavobacterium akiainvivens</name>
    <dbReference type="NCBI Taxonomy" id="1202724"/>
    <lineage>
        <taxon>Bacteria</taxon>
        <taxon>Pseudomonadati</taxon>
        <taxon>Bacteroidota</taxon>
        <taxon>Flavobacteriia</taxon>
        <taxon>Flavobacteriales</taxon>
        <taxon>Flavobacteriaceae</taxon>
        <taxon>Flavobacterium</taxon>
    </lineage>
</organism>
<dbReference type="EMBL" id="LIYD01000005">
    <property type="protein sequence ID" value="KOS04768.1"/>
    <property type="molecule type" value="Genomic_DNA"/>
</dbReference>
<evidence type="ECO:0000256" key="3">
    <source>
        <dbReference type="ARBA" id="ARBA00023002"/>
    </source>
</evidence>
<dbReference type="RefSeq" id="WP_054405804.1">
    <property type="nucleotide sequence ID" value="NZ_FOYA01000013.1"/>
</dbReference>
<dbReference type="CDD" id="cd19071">
    <property type="entry name" value="AKR_AKR1-5-like"/>
    <property type="match status" value="1"/>
</dbReference>
<evidence type="ECO:0000256" key="4">
    <source>
        <dbReference type="PIRSR" id="PIRSR000097-1"/>
    </source>
</evidence>
<dbReference type="Gene3D" id="3.20.20.100">
    <property type="entry name" value="NADP-dependent oxidoreductase domain"/>
    <property type="match status" value="1"/>
</dbReference>
<dbReference type="InterPro" id="IPR023210">
    <property type="entry name" value="NADP_OxRdtase_dom"/>
</dbReference>
<dbReference type="PROSITE" id="PS00062">
    <property type="entry name" value="ALDOKETO_REDUCTASE_2"/>
    <property type="match status" value="1"/>
</dbReference>
<evidence type="ECO:0000256" key="1">
    <source>
        <dbReference type="ARBA" id="ARBA00007905"/>
    </source>
</evidence>
<dbReference type="PIRSF" id="PIRSF000097">
    <property type="entry name" value="AKR"/>
    <property type="match status" value="1"/>
</dbReference>
<comment type="caution">
    <text evidence="8">The sequence shown here is derived from an EMBL/GenBank/DDBJ whole genome shotgun (WGS) entry which is preliminary data.</text>
</comment>
<dbReference type="STRING" id="1202724.AM493_00930"/>
<dbReference type="PRINTS" id="PR00069">
    <property type="entry name" value="ALDKETRDTASE"/>
</dbReference>
<dbReference type="PANTHER" id="PTHR43827">
    <property type="entry name" value="2,5-DIKETO-D-GLUCONIC ACID REDUCTASE"/>
    <property type="match status" value="1"/>
</dbReference>
<dbReference type="PANTHER" id="PTHR43827:SF3">
    <property type="entry name" value="NADP-DEPENDENT OXIDOREDUCTASE DOMAIN-CONTAINING PROTEIN"/>
    <property type="match status" value="1"/>
</dbReference>
<feature type="site" description="Lowers pKa of active site Tyr" evidence="6">
    <location>
        <position position="73"/>
    </location>
</feature>
<protein>
    <submittedName>
        <fullName evidence="8">Oxidoreductase</fullName>
    </submittedName>
</protein>
<dbReference type="InterPro" id="IPR020471">
    <property type="entry name" value="AKR"/>
</dbReference>
<feature type="binding site" evidence="5">
    <location>
        <position position="106"/>
    </location>
    <ligand>
        <name>substrate</name>
    </ligand>
</feature>
<accession>A0A0M8MFX2</accession>
<keyword evidence="3" id="KW-0560">Oxidoreductase</keyword>
<evidence type="ECO:0000256" key="6">
    <source>
        <dbReference type="PIRSR" id="PIRSR000097-3"/>
    </source>
</evidence>
<dbReference type="SUPFAM" id="SSF51430">
    <property type="entry name" value="NAD(P)-linked oxidoreductase"/>
    <property type="match status" value="1"/>
</dbReference>
<keyword evidence="2" id="KW-0521">NADP</keyword>
<dbReference type="PATRIC" id="fig|1202724.3.peg.186"/>
<reference evidence="8 9" key="1">
    <citation type="submission" date="2015-08" db="EMBL/GenBank/DDBJ databases">
        <title>Whole genome sequence of Flavobacterium akiainvivens IK-1T, from decaying Wikstroemia oahuensis, an endemic Hawaiian shrub.</title>
        <authorList>
            <person name="Wan X."/>
            <person name="Hou S."/>
            <person name="Saito J."/>
            <person name="Donachie S."/>
        </authorList>
    </citation>
    <scope>NUCLEOTIDE SEQUENCE [LARGE SCALE GENOMIC DNA]</scope>
    <source>
        <strain evidence="8 9">IK-1</strain>
    </source>
</reference>
<dbReference type="Pfam" id="PF00248">
    <property type="entry name" value="Aldo_ket_red"/>
    <property type="match status" value="1"/>
</dbReference>
<keyword evidence="9" id="KW-1185">Reference proteome</keyword>
<evidence type="ECO:0000313" key="9">
    <source>
        <dbReference type="Proteomes" id="UP000037755"/>
    </source>
</evidence>
<dbReference type="OrthoDB" id="9804790at2"/>
<dbReference type="AlphaFoldDB" id="A0A0M8MFX2"/>
<dbReference type="GO" id="GO:0016616">
    <property type="term" value="F:oxidoreductase activity, acting on the CH-OH group of donors, NAD or NADP as acceptor"/>
    <property type="evidence" value="ECO:0007669"/>
    <property type="project" value="UniProtKB-ARBA"/>
</dbReference>
<evidence type="ECO:0000256" key="5">
    <source>
        <dbReference type="PIRSR" id="PIRSR000097-2"/>
    </source>
</evidence>
<dbReference type="InterPro" id="IPR036812">
    <property type="entry name" value="NAD(P)_OxRdtase_dom_sf"/>
</dbReference>
<gene>
    <name evidence="8" type="ORF">AM493_00930</name>
</gene>
<dbReference type="PROSITE" id="PS00798">
    <property type="entry name" value="ALDOKETO_REDUCTASE_1"/>
    <property type="match status" value="1"/>
</dbReference>
<evidence type="ECO:0000256" key="2">
    <source>
        <dbReference type="ARBA" id="ARBA00022857"/>
    </source>
</evidence>
<feature type="domain" description="NADP-dependent oxidoreductase" evidence="7">
    <location>
        <begin position="16"/>
        <end position="263"/>
    </location>
</feature>
<feature type="active site" description="Proton donor" evidence="4">
    <location>
        <position position="48"/>
    </location>
</feature>
<evidence type="ECO:0000259" key="7">
    <source>
        <dbReference type="Pfam" id="PF00248"/>
    </source>
</evidence>
<dbReference type="FunFam" id="3.20.20.100:FF:000015">
    <property type="entry name" value="Oxidoreductase, aldo/keto reductase family"/>
    <property type="match status" value="1"/>
</dbReference>